<evidence type="ECO:0000256" key="5">
    <source>
        <dbReference type="ARBA" id="ARBA00023027"/>
    </source>
</evidence>
<evidence type="ECO:0000256" key="1">
    <source>
        <dbReference type="ARBA" id="ARBA00005769"/>
    </source>
</evidence>
<evidence type="ECO:0000256" key="3">
    <source>
        <dbReference type="ARBA" id="ARBA00022719"/>
    </source>
</evidence>
<comment type="caution">
    <text evidence="9">The sequence shown here is derived from an EMBL/GenBank/DDBJ whole genome shotgun (WGS) entry which is preliminary data.</text>
</comment>
<keyword evidence="4 6" id="KW-1278">Translocase</keyword>
<evidence type="ECO:0000313" key="10">
    <source>
        <dbReference type="Proteomes" id="UP001519064"/>
    </source>
</evidence>
<comment type="function">
    <text evidence="6">NDH-1 shuttles electrons from NADH, via FMN and iron-sulfur (Fe-S) centers, to quinones in the respiratory chain. The immediate electron acceptor for the enzyme in this species is believed to be a menaquinone. Couples the redox reaction to proton translocation (for every two electrons transferred, four hydrogen ions are translocated across the cytoplasmic membrane), and thus conserves the redox energy in a proton gradient.</text>
</comment>
<dbReference type="PROSITE" id="PS00535">
    <property type="entry name" value="COMPLEX1_49K"/>
    <property type="match status" value="1"/>
</dbReference>
<keyword evidence="5 6" id="KW-0520">NAD</keyword>
<keyword evidence="10" id="KW-1185">Reference proteome</keyword>
<feature type="domain" description="NADH-quinone oxidoreductase subunit D" evidence="8">
    <location>
        <begin position="133"/>
        <end position="306"/>
    </location>
</feature>
<evidence type="ECO:0000256" key="2">
    <source>
        <dbReference type="ARBA" id="ARBA00022448"/>
    </source>
</evidence>
<evidence type="ECO:0000313" key="9">
    <source>
        <dbReference type="EMBL" id="MBO8192354.1"/>
    </source>
</evidence>
<comment type="subcellular location">
    <subcellularLocation>
        <location evidence="6">Cell membrane</location>
        <topology evidence="6">Peripheral membrane protein</topology>
        <orientation evidence="6">Cytoplasmic side</orientation>
    </subcellularLocation>
</comment>
<evidence type="ECO:0000256" key="6">
    <source>
        <dbReference type="HAMAP-Rule" id="MF_01358"/>
    </source>
</evidence>
<dbReference type="Gene3D" id="1.10.645.10">
    <property type="entry name" value="Cytochrome-c3 Hydrogenase, chain B"/>
    <property type="match status" value="1"/>
</dbReference>
<dbReference type="EMBL" id="JADKMA010000047">
    <property type="protein sequence ID" value="MBO8192354.1"/>
    <property type="molecule type" value="Genomic_DNA"/>
</dbReference>
<keyword evidence="2 6" id="KW-0813">Transport</keyword>
<keyword evidence="6" id="KW-0472">Membrane</keyword>
<feature type="domain" description="NADH-quinone oxidoreductase subunit D" evidence="8">
    <location>
        <begin position="308"/>
        <end position="382"/>
    </location>
</feature>
<sequence>MTQTETTVGIGGAAESTDMVLNIGPQHPSTHGVLRLRLVLDGERIERAEPVVGYMHRGAEKLFEARDYRQIIVLANRHDWLSAFSNELGVVIGVERMLGMEVPERAVWTRTLLAELNRVLNHLMFLGSYPLELGGITPVFHSFREREELQNVMEEVSGGRMHYMFNRVGGLKDDLPAGWRDRARQAVAAVRSRMDTFDKLVLGNEIFRGRTRGVGVLSPELVHAYGVSGPIARASGVDFDLRRDEPYLGYAELADVLKVVTRQEGDCLARFEVLLDQTHNSLELADACLDRLAELPAGPVNQRLPKVLKAPEGASYTWTENPLGLNGYYLVSKGEKTPYRLKLRSASFNNIQALTELLPGTLVADMVAILGSFFFVVGDIDK</sequence>
<dbReference type="InterPro" id="IPR001135">
    <property type="entry name" value="NADH_Q_OxRdtase_suD"/>
</dbReference>
<dbReference type="PANTHER" id="PTHR11993:SF10">
    <property type="entry name" value="NADH DEHYDROGENASE [UBIQUINONE] IRON-SULFUR PROTEIN 2, MITOCHONDRIAL"/>
    <property type="match status" value="1"/>
</dbReference>
<dbReference type="InterPro" id="IPR014029">
    <property type="entry name" value="NADH_UbQ_OxRdtase_49kDa_CS"/>
</dbReference>
<dbReference type="RefSeq" id="WP_209239447.1">
    <property type="nucleotide sequence ID" value="NZ_JADKMA010000047.1"/>
</dbReference>
<gene>
    <name evidence="6" type="primary">nuoD</name>
    <name evidence="9" type="ORF">ITI46_11850</name>
</gene>
<dbReference type="PANTHER" id="PTHR11993">
    <property type="entry name" value="NADH-UBIQUINONE OXIDOREDUCTASE 49 KDA SUBUNIT"/>
    <property type="match status" value="1"/>
</dbReference>
<dbReference type="Proteomes" id="UP001519064">
    <property type="component" value="Unassembled WGS sequence"/>
</dbReference>
<dbReference type="InterPro" id="IPR022885">
    <property type="entry name" value="NDH1_su_D/H"/>
</dbReference>
<evidence type="ECO:0000259" key="8">
    <source>
        <dbReference type="Pfam" id="PF00346"/>
    </source>
</evidence>
<dbReference type="InterPro" id="IPR029014">
    <property type="entry name" value="NiFe-Hase_large"/>
</dbReference>
<protein>
    <recommendedName>
        <fullName evidence="6">NADH-quinone oxidoreductase subunit D</fullName>
        <ecNumber evidence="6">7.1.1.-</ecNumber>
    </recommendedName>
    <alternativeName>
        <fullName evidence="6">NADH dehydrogenase I subunit D</fullName>
    </alternativeName>
    <alternativeName>
        <fullName evidence="6">NDH-1 subunit D</fullName>
    </alternativeName>
</protein>
<dbReference type="SUPFAM" id="SSF56762">
    <property type="entry name" value="HydB/Nqo4-like"/>
    <property type="match status" value="1"/>
</dbReference>
<accession>A0ABS3XAN3</accession>
<comment type="catalytic activity">
    <reaction evidence="6">
        <text>a quinone + NADH + 5 H(+)(in) = a quinol + NAD(+) + 4 H(+)(out)</text>
        <dbReference type="Rhea" id="RHEA:57888"/>
        <dbReference type="ChEBI" id="CHEBI:15378"/>
        <dbReference type="ChEBI" id="CHEBI:24646"/>
        <dbReference type="ChEBI" id="CHEBI:57540"/>
        <dbReference type="ChEBI" id="CHEBI:57945"/>
        <dbReference type="ChEBI" id="CHEBI:132124"/>
    </reaction>
</comment>
<comment type="subunit">
    <text evidence="6">NDH-1 is composed of 14 different subunits. Subunits NuoB, C, D, E, F, and G constitute the peripheral sector of the complex.</text>
</comment>
<dbReference type="HAMAP" id="MF_01358">
    <property type="entry name" value="NDH1_NuoD"/>
    <property type="match status" value="1"/>
</dbReference>
<dbReference type="EC" id="7.1.1.-" evidence="6"/>
<name>A0ABS3XAN3_9ACTN</name>
<keyword evidence="3 6" id="KW-0874">Quinone</keyword>
<comment type="similarity">
    <text evidence="1 6 7">Belongs to the complex I 49 kDa subunit family.</text>
</comment>
<evidence type="ECO:0000256" key="7">
    <source>
        <dbReference type="RuleBase" id="RU003685"/>
    </source>
</evidence>
<evidence type="ECO:0000256" key="4">
    <source>
        <dbReference type="ARBA" id="ARBA00022967"/>
    </source>
</evidence>
<dbReference type="Pfam" id="PF00346">
    <property type="entry name" value="Complex1_49kDa"/>
    <property type="match status" value="2"/>
</dbReference>
<keyword evidence="6" id="KW-1003">Cell membrane</keyword>
<proteinExistence type="inferred from homology"/>
<reference evidence="9 10" key="1">
    <citation type="submission" date="2020-11" db="EMBL/GenBank/DDBJ databases">
        <title>Streptomyces spirodelae sp. nov., isolated from duckweed.</title>
        <authorList>
            <person name="Saimee Y."/>
            <person name="Duangmal K."/>
        </authorList>
    </citation>
    <scope>NUCLEOTIDE SEQUENCE [LARGE SCALE GENOMIC DNA]</scope>
    <source>
        <strain evidence="9 10">S16-07</strain>
    </source>
</reference>
<organism evidence="9 10">
    <name type="scientific">Streptomyces oryzae</name>
    <dbReference type="NCBI Taxonomy" id="1434886"/>
    <lineage>
        <taxon>Bacteria</taxon>
        <taxon>Bacillati</taxon>
        <taxon>Actinomycetota</taxon>
        <taxon>Actinomycetes</taxon>
        <taxon>Kitasatosporales</taxon>
        <taxon>Streptomycetaceae</taxon>
        <taxon>Streptomyces</taxon>
    </lineage>
</organism>